<keyword evidence="7" id="KW-0132">Cell division</keyword>
<dbReference type="Pfam" id="PF18595">
    <property type="entry name" value="Nuf2_DHR10-like"/>
    <property type="match status" value="1"/>
</dbReference>
<feature type="domain" description="Kinetochore protein Nuf2 N-terminal" evidence="16">
    <location>
        <begin position="27"/>
        <end position="168"/>
    </location>
</feature>
<evidence type="ECO:0000256" key="2">
    <source>
        <dbReference type="ARBA" id="ARBA00004123"/>
    </source>
</evidence>
<keyword evidence="11" id="KW-0539">Nucleus</keyword>
<evidence type="ECO:0000256" key="13">
    <source>
        <dbReference type="ARBA" id="ARBA00023328"/>
    </source>
</evidence>
<evidence type="ECO:0000256" key="4">
    <source>
        <dbReference type="ARBA" id="ARBA00005498"/>
    </source>
</evidence>
<evidence type="ECO:0000256" key="1">
    <source>
        <dbReference type="ARBA" id="ARBA00002772"/>
    </source>
</evidence>
<evidence type="ECO:0000313" key="19">
    <source>
        <dbReference type="Proteomes" id="UP000319257"/>
    </source>
</evidence>
<evidence type="ECO:0000256" key="11">
    <source>
        <dbReference type="ARBA" id="ARBA00023242"/>
    </source>
</evidence>
<dbReference type="GO" id="GO:0051315">
    <property type="term" value="P:attachment of mitotic spindle microtubules to kinetochore"/>
    <property type="evidence" value="ECO:0007669"/>
    <property type="project" value="TreeGrafter"/>
</dbReference>
<feature type="region of interest" description="Disordered" evidence="15">
    <location>
        <begin position="1"/>
        <end position="25"/>
    </location>
</feature>
<dbReference type="OrthoDB" id="8194677at2759"/>
<evidence type="ECO:0000313" key="18">
    <source>
        <dbReference type="EMBL" id="TPX14130.1"/>
    </source>
</evidence>
<feature type="coiled-coil region" evidence="14">
    <location>
        <begin position="321"/>
        <end position="450"/>
    </location>
</feature>
<reference evidence="18 19" key="1">
    <citation type="submission" date="2019-06" db="EMBL/GenBank/DDBJ databases">
        <title>Draft genome sequence of the filamentous fungus Phialemoniopsis curvata isolated from diesel fuel.</title>
        <authorList>
            <person name="Varaljay V.A."/>
            <person name="Lyon W.J."/>
            <person name="Crouch A.L."/>
            <person name="Drake C.E."/>
            <person name="Hollomon J.M."/>
            <person name="Nadeau L.J."/>
            <person name="Nunn H.S."/>
            <person name="Stevenson B.S."/>
            <person name="Bojanowski C.L."/>
            <person name="Crookes-Goodson W.J."/>
        </authorList>
    </citation>
    <scope>NUCLEOTIDE SEQUENCE [LARGE SCALE GENOMIC DNA]</scope>
    <source>
        <strain evidence="18 19">D216</strain>
    </source>
</reference>
<evidence type="ECO:0000256" key="9">
    <source>
        <dbReference type="ARBA" id="ARBA00022838"/>
    </source>
</evidence>
<evidence type="ECO:0000256" key="7">
    <source>
        <dbReference type="ARBA" id="ARBA00022618"/>
    </source>
</evidence>
<keyword evidence="13" id="KW-0137">Centromere</keyword>
<dbReference type="InParanoid" id="A0A507BBY7"/>
<organism evidence="18 19">
    <name type="scientific">Thyridium curvatum</name>
    <dbReference type="NCBI Taxonomy" id="1093900"/>
    <lineage>
        <taxon>Eukaryota</taxon>
        <taxon>Fungi</taxon>
        <taxon>Dikarya</taxon>
        <taxon>Ascomycota</taxon>
        <taxon>Pezizomycotina</taxon>
        <taxon>Sordariomycetes</taxon>
        <taxon>Sordariomycetidae</taxon>
        <taxon>Thyridiales</taxon>
        <taxon>Thyridiaceae</taxon>
        <taxon>Thyridium</taxon>
    </lineage>
</organism>
<dbReference type="InterPro" id="IPR038275">
    <property type="entry name" value="Nuf2_N_sf"/>
</dbReference>
<protein>
    <recommendedName>
        <fullName evidence="5">Probable kinetochore protein NUF2</fullName>
    </recommendedName>
</protein>
<dbReference type="RefSeq" id="XP_030995841.1">
    <property type="nucleotide sequence ID" value="XM_031139747.1"/>
</dbReference>
<keyword evidence="19" id="KW-1185">Reference proteome</keyword>
<dbReference type="Gene3D" id="1.10.418.60">
    <property type="entry name" value="Ncd80 complex, Nuf2 subunit"/>
    <property type="match status" value="1"/>
</dbReference>
<dbReference type="GO" id="GO:0044877">
    <property type="term" value="F:protein-containing complex binding"/>
    <property type="evidence" value="ECO:0007669"/>
    <property type="project" value="TreeGrafter"/>
</dbReference>
<keyword evidence="6" id="KW-0158">Chromosome</keyword>
<evidence type="ECO:0000256" key="6">
    <source>
        <dbReference type="ARBA" id="ARBA00022454"/>
    </source>
</evidence>
<evidence type="ECO:0000259" key="16">
    <source>
        <dbReference type="Pfam" id="PF03800"/>
    </source>
</evidence>
<dbReference type="InterPro" id="IPR005549">
    <property type="entry name" value="Kinetochore_Nuf2_N"/>
</dbReference>
<feature type="coiled-coil region" evidence="14">
    <location>
        <begin position="167"/>
        <end position="250"/>
    </location>
</feature>
<evidence type="ECO:0000256" key="8">
    <source>
        <dbReference type="ARBA" id="ARBA00022776"/>
    </source>
</evidence>
<dbReference type="Proteomes" id="UP000319257">
    <property type="component" value="Unassembled WGS sequence"/>
</dbReference>
<evidence type="ECO:0000259" key="17">
    <source>
        <dbReference type="Pfam" id="PF18595"/>
    </source>
</evidence>
<dbReference type="STRING" id="1093900.A0A507BBY7"/>
<comment type="similarity">
    <text evidence="4">Belongs to the NUF2 family.</text>
</comment>
<sequence length="462" mass="53456">MSFNPRMSIIPPGQQSSRNARKKEEEDSFMRLQDKEIVDCINDIGISFTIADLQKPNPVQVQMIFEWFAEVLLNATRESVQPAMRAASEEICGEYSENLMPADARNLMGFFATLRQLLLVCKINDFSFADLYRPTHDRLVKIFSNLINFVRFRESQTSVIDEHFNKAEATKSRIDSLYGENQDLEARLDEMQSNRQAMQALVQEKTSRNEELKKQLLDLRRNQEKVAARLEEAKAKKGDLAQRLEDKTAAKIALKQESNKLKPYVLQSPTSLQANLTDLSNTLNNDKLHIDSLERRSRALQTSADSFAVVSTDVASCIKLLDEIASELSKEEEENAKKTKQRDALTERGADVKEVERAELMLQKQLAKWNERTEKLREQSAAKAKEAKEKMEELRAIHRRITEERTEKGQDIEKRRVRIEQTERKMLDLKEKIENEVHNAHDEYLKLEAHIKLYITEMEQTI</sequence>
<dbReference type="AlphaFoldDB" id="A0A507BBY7"/>
<evidence type="ECO:0000256" key="12">
    <source>
        <dbReference type="ARBA" id="ARBA00023306"/>
    </source>
</evidence>
<evidence type="ECO:0000256" key="10">
    <source>
        <dbReference type="ARBA" id="ARBA00023054"/>
    </source>
</evidence>
<keyword evidence="10 14" id="KW-0175">Coiled coil</keyword>
<feature type="domain" description="Nuf2 DHR10-like" evidence="17">
    <location>
        <begin position="280"/>
        <end position="396"/>
    </location>
</feature>
<dbReference type="GO" id="GO:0045132">
    <property type="term" value="P:meiotic chromosome segregation"/>
    <property type="evidence" value="ECO:0007669"/>
    <property type="project" value="TreeGrafter"/>
</dbReference>
<dbReference type="InterPro" id="IPR041112">
    <property type="entry name" value="Nuf2_DHR10-like"/>
</dbReference>
<dbReference type="EMBL" id="SKBQ01000002">
    <property type="protein sequence ID" value="TPX14130.1"/>
    <property type="molecule type" value="Genomic_DNA"/>
</dbReference>
<comment type="function">
    <text evidence="1">Acts as a component of the essential kinetochore-associated NDC80 complex, which is required for chromosome segregation and spindle checkpoint activity.</text>
</comment>
<evidence type="ECO:0000256" key="15">
    <source>
        <dbReference type="SAM" id="MobiDB-lite"/>
    </source>
</evidence>
<dbReference type="GO" id="GO:0051301">
    <property type="term" value="P:cell division"/>
    <property type="evidence" value="ECO:0007669"/>
    <property type="project" value="UniProtKB-KW"/>
</dbReference>
<evidence type="ECO:0000256" key="5">
    <source>
        <dbReference type="ARBA" id="ARBA00017594"/>
    </source>
</evidence>
<comment type="caution">
    <text evidence="18">The sequence shown here is derived from an EMBL/GenBank/DDBJ whole genome shotgun (WGS) entry which is preliminary data.</text>
</comment>
<keyword evidence="8" id="KW-0498">Mitosis</keyword>
<dbReference type="GO" id="GO:0031262">
    <property type="term" value="C:Ndc80 complex"/>
    <property type="evidence" value="ECO:0007669"/>
    <property type="project" value="InterPro"/>
</dbReference>
<comment type="subcellular location">
    <subcellularLocation>
        <location evidence="3">Chromosome</location>
        <location evidence="3">Centromere</location>
        <location evidence="3">Kinetochore</location>
    </subcellularLocation>
    <subcellularLocation>
        <location evidence="2">Nucleus</location>
    </subcellularLocation>
</comment>
<keyword evidence="9" id="KW-0995">Kinetochore</keyword>
<dbReference type="GeneID" id="41967971"/>
<evidence type="ECO:0000256" key="14">
    <source>
        <dbReference type="SAM" id="Coils"/>
    </source>
</evidence>
<gene>
    <name evidence="18" type="ORF">E0L32_000524</name>
</gene>
<dbReference type="Pfam" id="PF03800">
    <property type="entry name" value="Nuf2"/>
    <property type="match status" value="1"/>
</dbReference>
<dbReference type="GO" id="GO:0051383">
    <property type="term" value="P:kinetochore organization"/>
    <property type="evidence" value="ECO:0007669"/>
    <property type="project" value="TreeGrafter"/>
</dbReference>
<name>A0A507BBY7_9PEZI</name>
<keyword evidence="12" id="KW-0131">Cell cycle</keyword>
<evidence type="ECO:0000256" key="3">
    <source>
        <dbReference type="ARBA" id="ARBA00004629"/>
    </source>
</evidence>
<dbReference type="GO" id="GO:0005634">
    <property type="term" value="C:nucleus"/>
    <property type="evidence" value="ECO:0007669"/>
    <property type="project" value="UniProtKB-SubCell"/>
</dbReference>
<dbReference type="PANTHER" id="PTHR21650">
    <property type="entry name" value="MEMBRALIN/KINETOCHORE PROTEIN NUF2"/>
    <property type="match status" value="1"/>
</dbReference>
<accession>A0A507BBY7</accession>
<dbReference type="GO" id="GO:0007052">
    <property type="term" value="P:mitotic spindle organization"/>
    <property type="evidence" value="ECO:0007669"/>
    <property type="project" value="TreeGrafter"/>
</dbReference>
<dbReference type="PANTHER" id="PTHR21650:SF2">
    <property type="entry name" value="KINETOCHORE PROTEIN NUF2"/>
    <property type="match status" value="1"/>
</dbReference>
<proteinExistence type="inferred from homology"/>